<accession>A0ACA9YEP4</accession>
<name>A0ACA9YEP4_9ASCO</name>
<gene>
    <name evidence="1" type="ORF">CLIB1444_12S02916</name>
</gene>
<organism evidence="1 2">
    <name type="scientific">[Candida] jaroonii</name>
    <dbReference type="NCBI Taxonomy" id="467808"/>
    <lineage>
        <taxon>Eukaryota</taxon>
        <taxon>Fungi</taxon>
        <taxon>Dikarya</taxon>
        <taxon>Ascomycota</taxon>
        <taxon>Saccharomycotina</taxon>
        <taxon>Pichiomycetes</taxon>
        <taxon>Debaryomycetaceae</taxon>
        <taxon>Yamadazyma</taxon>
    </lineage>
</organism>
<evidence type="ECO:0000313" key="2">
    <source>
        <dbReference type="Proteomes" id="UP001152531"/>
    </source>
</evidence>
<keyword evidence="1" id="KW-0326">Glycosidase</keyword>
<protein>
    <submittedName>
        <fullName evidence="1">Extracellular glycosidase Crh11p</fullName>
    </submittedName>
</protein>
<comment type="caution">
    <text evidence="1">The sequence shown here is derived from an EMBL/GenBank/DDBJ whole genome shotgun (WGS) entry which is preliminary data.</text>
</comment>
<sequence>MYCFWYLGLLRAILGCNPLQEVDCFVQNQALGRDIERFESKSFKLTGDVDITEEDSPEFKGANVKMSLNQRFDNPMASSEFYILYGKVECDIKASPGQGIISSFYLQSDDLDEIDIAELFGGNTYQFQSNFFIKGNTTTWDRGGYHEIRNPIEFYNRYTVEWTPESIKWWCNEQLIRVLEKDNDYGIPRSPMAIKLSLWAGGDPSNAEGTILWAGGLSDYREFPYVMNFRNLKVSDYSSGRIYSYGHKDGIWHGLSSDGVIGGRNFVTTSDYNFETSTDGFKGDENQFDKRENITSTTNDSLKLSIPINTLLIMTITITIFFIPISLSSI</sequence>
<keyword evidence="2" id="KW-1185">Reference proteome</keyword>
<proteinExistence type="predicted"/>
<dbReference type="Proteomes" id="UP001152531">
    <property type="component" value="Unassembled WGS sequence"/>
</dbReference>
<keyword evidence="1" id="KW-0378">Hydrolase</keyword>
<dbReference type="EMBL" id="CALSDN010000012">
    <property type="protein sequence ID" value="CAH6723041.1"/>
    <property type="molecule type" value="Genomic_DNA"/>
</dbReference>
<evidence type="ECO:0000313" key="1">
    <source>
        <dbReference type="EMBL" id="CAH6723041.1"/>
    </source>
</evidence>
<reference evidence="1" key="1">
    <citation type="submission" date="2022-06" db="EMBL/GenBank/DDBJ databases">
        <authorList>
            <person name="Legras J.-L."/>
            <person name="Devillers H."/>
            <person name="Grondin C."/>
        </authorList>
    </citation>
    <scope>NUCLEOTIDE SEQUENCE</scope>
    <source>
        <strain evidence="1">CLIB 1444</strain>
    </source>
</reference>